<proteinExistence type="predicted"/>
<comment type="caution">
    <text evidence="2">The sequence shown here is derived from an EMBL/GenBank/DDBJ whole genome shotgun (WGS) entry which is preliminary data.</text>
</comment>
<dbReference type="EMBL" id="QLMI01000003">
    <property type="protein sequence ID" value="RAK23590.1"/>
    <property type="molecule type" value="Genomic_DNA"/>
</dbReference>
<sequence>MKKTIFYIAFILSCNFSFSQVGIGTDNPQKDLHVAGTNSTIRIESLNSTNEPVLNVAPKLAPVYVTGDGDLTLNPPGFTTGGGVGTNEPLNFLISIPNFVPNGPFGDGTVVANPVGVTTAVNQIVSVPFSSPQEALIEVRYAMTIDLSDQFLPAAAASTFSDVSARTVRCYFYIDLNSDGLDATELSKRYGLHGEAYTSYAQGSVGYAFIHGVGYGNIPAGNHSLVFYGETADGNNRDTYVGFGGSSDYLKIRIYN</sequence>
<evidence type="ECO:0000313" key="2">
    <source>
        <dbReference type="EMBL" id="RAK23590.1"/>
    </source>
</evidence>
<reference evidence="2 3" key="1">
    <citation type="submission" date="2018-06" db="EMBL/GenBank/DDBJ databases">
        <title>Genomic Encyclopedia of Type Strains, Phase III (KMG-III): the genomes of soil and plant-associated and newly described type strains.</title>
        <authorList>
            <person name="Whitman W."/>
        </authorList>
    </citation>
    <scope>NUCLEOTIDE SEQUENCE [LARGE SCALE GENOMIC DNA]</scope>
    <source>
        <strain evidence="2 3">CGMCC 1.12398</strain>
    </source>
</reference>
<protein>
    <submittedName>
        <fullName evidence="2">Uncharacterized protein</fullName>
    </submittedName>
</protein>
<gene>
    <name evidence="2" type="ORF">B0I03_10355</name>
</gene>
<keyword evidence="1" id="KW-0732">Signal</keyword>
<evidence type="ECO:0000256" key="1">
    <source>
        <dbReference type="SAM" id="SignalP"/>
    </source>
</evidence>
<feature type="chain" id="PRO_5016335171" evidence="1">
    <location>
        <begin position="20"/>
        <end position="256"/>
    </location>
</feature>
<keyword evidence="3" id="KW-1185">Reference proteome</keyword>
<dbReference type="OrthoDB" id="1375602at2"/>
<evidence type="ECO:0000313" key="3">
    <source>
        <dbReference type="Proteomes" id="UP000249620"/>
    </source>
</evidence>
<accession>A0A327YRM2</accession>
<organism evidence="2 3">
    <name type="scientific">Flavobacterium aquaticum</name>
    <dbReference type="NCBI Taxonomy" id="1236486"/>
    <lineage>
        <taxon>Bacteria</taxon>
        <taxon>Pseudomonadati</taxon>
        <taxon>Bacteroidota</taxon>
        <taxon>Flavobacteriia</taxon>
        <taxon>Flavobacteriales</taxon>
        <taxon>Flavobacteriaceae</taxon>
        <taxon>Flavobacterium</taxon>
    </lineage>
</organism>
<name>A0A327YRM2_9FLAO</name>
<dbReference type="Proteomes" id="UP000249620">
    <property type="component" value="Unassembled WGS sequence"/>
</dbReference>
<dbReference type="AlphaFoldDB" id="A0A327YRM2"/>
<dbReference type="RefSeq" id="WP_111566431.1">
    <property type="nucleotide sequence ID" value="NZ_QLMI01000003.1"/>
</dbReference>
<feature type="signal peptide" evidence="1">
    <location>
        <begin position="1"/>
        <end position="19"/>
    </location>
</feature>